<dbReference type="InterPro" id="IPR051377">
    <property type="entry name" value="DNA_Pol-Epsilon_Subunit"/>
</dbReference>
<feature type="domain" description="Transcription factor CBF/NF-Y/archaeal histone" evidence="4">
    <location>
        <begin position="23"/>
        <end position="86"/>
    </location>
</feature>
<name>A0AAW2Z5A4_9EUKA</name>
<evidence type="ECO:0000256" key="3">
    <source>
        <dbReference type="SAM" id="MobiDB-lite"/>
    </source>
</evidence>
<dbReference type="GO" id="GO:0008622">
    <property type="term" value="C:epsilon DNA polymerase complex"/>
    <property type="evidence" value="ECO:0007669"/>
    <property type="project" value="TreeGrafter"/>
</dbReference>
<dbReference type="GO" id="GO:0006974">
    <property type="term" value="P:DNA damage response"/>
    <property type="evidence" value="ECO:0007669"/>
    <property type="project" value="TreeGrafter"/>
</dbReference>
<accession>A0AAW2Z5A4</accession>
<dbReference type="SUPFAM" id="SSF47113">
    <property type="entry name" value="Histone-fold"/>
    <property type="match status" value="1"/>
</dbReference>
<dbReference type="InterPro" id="IPR009072">
    <property type="entry name" value="Histone-fold"/>
</dbReference>
<keyword evidence="6" id="KW-1185">Reference proteome</keyword>
<dbReference type="GO" id="GO:0006272">
    <property type="term" value="P:leading strand elongation"/>
    <property type="evidence" value="ECO:0007669"/>
    <property type="project" value="TreeGrafter"/>
</dbReference>
<sequence>MSTRSSETPSKSSKSDSNKEYDLPRANVFRIAKKSLPKEVLLVSDSKVAFSKAAVVFIMYLTAAAQDQASKNKRSTLMADDVLAAIDEIELSQYKEQLLETLKVFRKNQAEKKANRGQKKVQSKSDDTTEIESEPE</sequence>
<evidence type="ECO:0000256" key="1">
    <source>
        <dbReference type="ARBA" id="ARBA00004123"/>
    </source>
</evidence>
<feature type="compositionally biased region" description="Low complexity" evidence="3">
    <location>
        <begin position="1"/>
        <end position="12"/>
    </location>
</feature>
<proteinExistence type="predicted"/>
<dbReference type="AlphaFoldDB" id="A0AAW2Z5A4"/>
<keyword evidence="2" id="KW-0539">Nucleus</keyword>
<comment type="subcellular location">
    <subcellularLocation>
        <location evidence="1">Nucleus</location>
    </subcellularLocation>
</comment>
<evidence type="ECO:0000256" key="2">
    <source>
        <dbReference type="ARBA" id="ARBA00023242"/>
    </source>
</evidence>
<dbReference type="GO" id="GO:0008623">
    <property type="term" value="C:CHRAC"/>
    <property type="evidence" value="ECO:0007669"/>
    <property type="project" value="TreeGrafter"/>
</dbReference>
<gene>
    <name evidence="5" type="ORF">AKO1_005191</name>
</gene>
<protein>
    <submittedName>
        <fullName evidence="5">DNA polymerase epsilon subunit</fullName>
    </submittedName>
</protein>
<evidence type="ECO:0000313" key="5">
    <source>
        <dbReference type="EMBL" id="KAL0484423.1"/>
    </source>
</evidence>
<evidence type="ECO:0000259" key="4">
    <source>
        <dbReference type="Pfam" id="PF00808"/>
    </source>
</evidence>
<dbReference type="GO" id="GO:0031490">
    <property type="term" value="F:chromatin DNA binding"/>
    <property type="evidence" value="ECO:0007669"/>
    <property type="project" value="TreeGrafter"/>
</dbReference>
<dbReference type="Gene3D" id="1.10.20.10">
    <property type="entry name" value="Histone, subunit A"/>
    <property type="match status" value="1"/>
</dbReference>
<dbReference type="CDD" id="cd22928">
    <property type="entry name" value="HFD_POLE3_DPB4"/>
    <property type="match status" value="1"/>
</dbReference>
<dbReference type="Pfam" id="PF00808">
    <property type="entry name" value="CBFD_NFYB_HMF"/>
    <property type="match status" value="1"/>
</dbReference>
<dbReference type="EMBL" id="JAOPGA020001042">
    <property type="protein sequence ID" value="KAL0484423.1"/>
    <property type="molecule type" value="Genomic_DNA"/>
</dbReference>
<dbReference type="PANTHER" id="PTHR46172">
    <property type="entry name" value="DNA POLYMERASE EPSILON SUBUNIT 3"/>
    <property type="match status" value="1"/>
</dbReference>
<organism evidence="5 6">
    <name type="scientific">Acrasis kona</name>
    <dbReference type="NCBI Taxonomy" id="1008807"/>
    <lineage>
        <taxon>Eukaryota</taxon>
        <taxon>Discoba</taxon>
        <taxon>Heterolobosea</taxon>
        <taxon>Tetramitia</taxon>
        <taxon>Eutetramitia</taxon>
        <taxon>Acrasidae</taxon>
        <taxon>Acrasis</taxon>
    </lineage>
</organism>
<dbReference type="Proteomes" id="UP001431209">
    <property type="component" value="Unassembled WGS sequence"/>
</dbReference>
<dbReference type="GO" id="GO:0031507">
    <property type="term" value="P:heterochromatin formation"/>
    <property type="evidence" value="ECO:0007669"/>
    <property type="project" value="TreeGrafter"/>
</dbReference>
<feature type="region of interest" description="Disordered" evidence="3">
    <location>
        <begin position="1"/>
        <end position="20"/>
    </location>
</feature>
<reference evidence="5 6" key="1">
    <citation type="submission" date="2024-03" db="EMBL/GenBank/DDBJ databases">
        <title>The Acrasis kona genome and developmental transcriptomes reveal deep origins of eukaryotic multicellular pathways.</title>
        <authorList>
            <person name="Sheikh S."/>
            <person name="Fu C.-J."/>
            <person name="Brown M.W."/>
            <person name="Baldauf S.L."/>
        </authorList>
    </citation>
    <scope>NUCLEOTIDE SEQUENCE [LARGE SCALE GENOMIC DNA]</scope>
    <source>
        <strain evidence="5 6">ATCC MYA-3509</strain>
    </source>
</reference>
<dbReference type="GO" id="GO:0046982">
    <property type="term" value="F:protein heterodimerization activity"/>
    <property type="evidence" value="ECO:0007669"/>
    <property type="project" value="InterPro"/>
</dbReference>
<comment type="caution">
    <text evidence="5">The sequence shown here is derived from an EMBL/GenBank/DDBJ whole genome shotgun (WGS) entry which is preliminary data.</text>
</comment>
<feature type="region of interest" description="Disordered" evidence="3">
    <location>
        <begin position="110"/>
        <end position="136"/>
    </location>
</feature>
<dbReference type="InterPro" id="IPR003958">
    <property type="entry name" value="CBFA_NFYB_domain"/>
</dbReference>
<dbReference type="PANTHER" id="PTHR46172:SF1">
    <property type="entry name" value="DNA POLYMERASE EPSILON SUBUNIT 3"/>
    <property type="match status" value="1"/>
</dbReference>
<evidence type="ECO:0000313" key="6">
    <source>
        <dbReference type="Proteomes" id="UP001431209"/>
    </source>
</evidence>